<keyword evidence="1" id="KW-0472">Membrane</keyword>
<protein>
    <submittedName>
        <fullName evidence="2">Uncharacterized protein</fullName>
    </submittedName>
</protein>
<dbReference type="OrthoDB" id="1820632at2"/>
<dbReference type="RefSeq" id="WP_074715235.1">
    <property type="nucleotide sequence ID" value="NZ_FNWV01000003.1"/>
</dbReference>
<feature type="transmembrane region" description="Helical" evidence="1">
    <location>
        <begin position="75"/>
        <end position="99"/>
    </location>
</feature>
<dbReference type="AlphaFoldDB" id="A0A1H6IP36"/>
<evidence type="ECO:0000313" key="2">
    <source>
        <dbReference type="EMBL" id="SEH51494.1"/>
    </source>
</evidence>
<accession>A0A1H6IP36</accession>
<dbReference type="Proteomes" id="UP000183190">
    <property type="component" value="Unassembled WGS sequence"/>
</dbReference>
<sequence length="154" mass="17566">MRNKTERSFLRFGESALTALIITVLSLFCQFINWFAYEKIGYAWGITLVTPLVLCAMYHFVQLDGGREGSFSRKFFFIFSVVIPLLVGILLTVIMLLAAPEISVFSPEAEYRGTVREAIATYAGRFVFTSLYLLIFAAADHFILKRLDEKRKTQ</sequence>
<feature type="transmembrane region" description="Helical" evidence="1">
    <location>
        <begin position="42"/>
        <end position="63"/>
    </location>
</feature>
<feature type="transmembrane region" description="Helical" evidence="1">
    <location>
        <begin position="119"/>
        <end position="144"/>
    </location>
</feature>
<evidence type="ECO:0000256" key="1">
    <source>
        <dbReference type="SAM" id="Phobius"/>
    </source>
</evidence>
<reference evidence="2 3" key="1">
    <citation type="submission" date="2016-10" db="EMBL/GenBank/DDBJ databases">
        <authorList>
            <person name="de Groot N.N."/>
        </authorList>
    </citation>
    <scope>NUCLEOTIDE SEQUENCE [LARGE SCALE GENOMIC DNA]</scope>
    <source>
        <strain evidence="2 3">YAD2003</strain>
    </source>
</reference>
<evidence type="ECO:0000313" key="3">
    <source>
        <dbReference type="Proteomes" id="UP000183190"/>
    </source>
</evidence>
<dbReference type="EMBL" id="FNWV01000003">
    <property type="protein sequence ID" value="SEH51494.1"/>
    <property type="molecule type" value="Genomic_DNA"/>
</dbReference>
<keyword evidence="1" id="KW-1133">Transmembrane helix</keyword>
<gene>
    <name evidence="2" type="ORF">SAMN02910265_01161</name>
</gene>
<keyword evidence="1" id="KW-0812">Transmembrane</keyword>
<feature type="transmembrane region" description="Helical" evidence="1">
    <location>
        <begin position="12"/>
        <end position="36"/>
    </location>
</feature>
<organism evidence="2 3">
    <name type="scientific">Ruminococcus flavefaciens</name>
    <dbReference type="NCBI Taxonomy" id="1265"/>
    <lineage>
        <taxon>Bacteria</taxon>
        <taxon>Bacillati</taxon>
        <taxon>Bacillota</taxon>
        <taxon>Clostridia</taxon>
        <taxon>Eubacteriales</taxon>
        <taxon>Oscillospiraceae</taxon>
        <taxon>Ruminococcus</taxon>
    </lineage>
</organism>
<name>A0A1H6IP36_RUMFL</name>
<proteinExistence type="predicted"/>